<evidence type="ECO:0000313" key="5">
    <source>
        <dbReference type="Proteomes" id="UP000266489"/>
    </source>
</evidence>
<dbReference type="GO" id="GO:0008999">
    <property type="term" value="F:protein-N-terminal-alanine acetyltransferase activity"/>
    <property type="evidence" value="ECO:0007669"/>
    <property type="project" value="TreeGrafter"/>
</dbReference>
<dbReference type="Gene3D" id="3.40.630.30">
    <property type="match status" value="1"/>
</dbReference>
<dbReference type="PROSITE" id="PS51186">
    <property type="entry name" value="GNAT"/>
    <property type="match status" value="1"/>
</dbReference>
<dbReference type="Proteomes" id="UP000266489">
    <property type="component" value="Unassembled WGS sequence"/>
</dbReference>
<protein>
    <submittedName>
        <fullName evidence="2">N-acetyltransferase</fullName>
    </submittedName>
</protein>
<dbReference type="GO" id="GO:1990189">
    <property type="term" value="F:protein N-terminal-serine acetyltransferase activity"/>
    <property type="evidence" value="ECO:0007669"/>
    <property type="project" value="TreeGrafter"/>
</dbReference>
<sequence>MSIRLRQIDRHHKEEFMDANVSEELERFMSRNLDTISGSGPDTDYAPYAIVSDDGRIVGFIMVGQKPEEGSYWLAKLLIDSCERRKGYGTSALRLAIQMLKESPGYKSVQVTYHRDNVAAKTMLERLGFVSAGDGKDGPIVATFTVSK</sequence>
<dbReference type="Pfam" id="PF00583">
    <property type="entry name" value="Acetyltransf_1"/>
    <property type="match status" value="1"/>
</dbReference>
<feature type="domain" description="N-acetyltransferase" evidence="1">
    <location>
        <begin position="3"/>
        <end position="148"/>
    </location>
</feature>
<keyword evidence="2" id="KW-0808">Transferase</keyword>
<dbReference type="CDD" id="cd04301">
    <property type="entry name" value="NAT_SF"/>
    <property type="match status" value="1"/>
</dbReference>
<dbReference type="InterPro" id="IPR051908">
    <property type="entry name" value="Ribosomal_N-acetyltransferase"/>
</dbReference>
<keyword evidence="4" id="KW-1185">Reference proteome</keyword>
<dbReference type="InterPro" id="IPR000182">
    <property type="entry name" value="GNAT_dom"/>
</dbReference>
<dbReference type="Proteomes" id="UP000266260">
    <property type="component" value="Unassembled WGS sequence"/>
</dbReference>
<dbReference type="GO" id="GO:0005737">
    <property type="term" value="C:cytoplasm"/>
    <property type="evidence" value="ECO:0007669"/>
    <property type="project" value="TreeGrafter"/>
</dbReference>
<organism evidence="2 5">
    <name type="scientific">Candidatus Cryosericum odellii</name>
    <dbReference type="NCBI Taxonomy" id="2290917"/>
    <lineage>
        <taxon>Bacteria</taxon>
        <taxon>Pseudomonadati</taxon>
        <taxon>Caldisericota/Cryosericota group</taxon>
        <taxon>Candidatus Cryosericota</taxon>
        <taxon>Candidatus Cryosericia</taxon>
        <taxon>Candidatus Cryosericales</taxon>
        <taxon>Candidatus Cryosericaceae</taxon>
        <taxon>Candidatus Cryosericum</taxon>
    </lineage>
</organism>
<evidence type="ECO:0000313" key="3">
    <source>
        <dbReference type="EMBL" id="RIE10162.1"/>
    </source>
</evidence>
<dbReference type="OrthoDB" id="9127144at2"/>
<dbReference type="EMBL" id="QXIT01000032">
    <property type="protein sequence ID" value="RIE10162.1"/>
    <property type="molecule type" value="Genomic_DNA"/>
</dbReference>
<accession>A0A398D4L6</accession>
<dbReference type="InterPro" id="IPR016181">
    <property type="entry name" value="Acyl_CoA_acyltransferase"/>
</dbReference>
<accession>A0A398D8L4</accession>
<dbReference type="EMBL" id="QXIU01000223">
    <property type="protein sequence ID" value="RIE07661.1"/>
    <property type="molecule type" value="Genomic_DNA"/>
</dbReference>
<reference evidence="4 5" key="1">
    <citation type="submission" date="2018-09" db="EMBL/GenBank/DDBJ databases">
        <title>Discovery and Ecogenomic Context for Candidatus Cryosericales, a Global Caldiserica Order Active in Thawing Permafrost.</title>
        <authorList>
            <person name="Martinez M.A."/>
            <person name="Woodcroft B.J."/>
            <person name="Ignacio Espinoza J.C."/>
            <person name="Zayed A."/>
            <person name="Singleton C.M."/>
            <person name="Boyd J."/>
            <person name="Li Y.-F."/>
            <person name="Purvine S."/>
            <person name="Maughan H."/>
            <person name="Hodgkins S.B."/>
            <person name="Anderson D."/>
            <person name="Sederholm M."/>
            <person name="Temperton B."/>
            <person name="Saleska S.R."/>
            <person name="Tyson G.W."/>
            <person name="Rich V.I."/>
        </authorList>
    </citation>
    <scope>NUCLEOTIDE SEQUENCE [LARGE SCALE GENOMIC DNA]</scope>
    <source>
        <strain evidence="2 5">SMC5</strain>
        <strain evidence="3 4">SMC6</strain>
    </source>
</reference>
<name>A0A398D8L4_9BACT</name>
<evidence type="ECO:0000313" key="2">
    <source>
        <dbReference type="EMBL" id="RIE07661.1"/>
    </source>
</evidence>
<dbReference type="RefSeq" id="WP_119086940.1">
    <property type="nucleotide sequence ID" value="NZ_QXIT01000032.1"/>
</dbReference>
<dbReference type="PANTHER" id="PTHR43441">
    <property type="entry name" value="RIBOSOMAL-PROTEIN-SERINE ACETYLTRANSFERASE"/>
    <property type="match status" value="1"/>
</dbReference>
<dbReference type="SUPFAM" id="SSF55729">
    <property type="entry name" value="Acyl-CoA N-acyltransferases (Nat)"/>
    <property type="match status" value="1"/>
</dbReference>
<gene>
    <name evidence="2" type="ORF">SMC5_09100</name>
    <name evidence="3" type="ORF">SMC6_01695</name>
</gene>
<dbReference type="AlphaFoldDB" id="A0A398D8L4"/>
<evidence type="ECO:0000313" key="4">
    <source>
        <dbReference type="Proteomes" id="UP000266260"/>
    </source>
</evidence>
<dbReference type="PANTHER" id="PTHR43441:SF6">
    <property type="entry name" value="N-ACETYLTRANSFERASE DOMAIN-CONTAINING PROTEIN"/>
    <property type="match status" value="1"/>
</dbReference>
<evidence type="ECO:0000259" key="1">
    <source>
        <dbReference type="PROSITE" id="PS51186"/>
    </source>
</evidence>
<proteinExistence type="predicted"/>
<comment type="caution">
    <text evidence="2">The sequence shown here is derived from an EMBL/GenBank/DDBJ whole genome shotgun (WGS) entry which is preliminary data.</text>
</comment>